<dbReference type="InterPro" id="IPR029044">
    <property type="entry name" value="Nucleotide-diphossugar_trans"/>
</dbReference>
<protein>
    <submittedName>
        <fullName evidence="4">Glycosyl transferase GT2 family</fullName>
    </submittedName>
</protein>
<dbReference type="Gene3D" id="3.90.550.10">
    <property type="entry name" value="Spore Coat Polysaccharide Biosynthesis Protein SpsA, Chain A"/>
    <property type="match status" value="1"/>
</dbReference>
<name>E0RZY5_BUTPB</name>
<feature type="domain" description="Glycosyltransferase 2-like" evidence="3">
    <location>
        <begin position="3"/>
        <end position="180"/>
    </location>
</feature>
<dbReference type="Pfam" id="PF00535">
    <property type="entry name" value="Glycos_transf_2"/>
    <property type="match status" value="1"/>
</dbReference>
<evidence type="ECO:0000256" key="2">
    <source>
        <dbReference type="ARBA" id="ARBA00022679"/>
    </source>
</evidence>
<dbReference type="CAZy" id="GT2">
    <property type="family name" value="Glycosyltransferase Family 2"/>
</dbReference>
<dbReference type="PANTHER" id="PTHR22916:SF51">
    <property type="entry name" value="GLYCOSYLTRANSFERASE EPSH-RELATED"/>
    <property type="match status" value="1"/>
</dbReference>
<dbReference type="STRING" id="515622.bpr_I0438"/>
<dbReference type="SUPFAM" id="SSF53448">
    <property type="entry name" value="Nucleotide-diphospho-sugar transferases"/>
    <property type="match status" value="1"/>
</dbReference>
<organism evidence="4 5">
    <name type="scientific">Butyrivibrio proteoclasticus (strain ATCC 51982 / DSM 14932 / B316)</name>
    <name type="common">Clostridium proteoclasticum</name>
    <dbReference type="NCBI Taxonomy" id="515622"/>
    <lineage>
        <taxon>Bacteria</taxon>
        <taxon>Bacillati</taxon>
        <taxon>Bacillota</taxon>
        <taxon>Clostridia</taxon>
        <taxon>Lachnospirales</taxon>
        <taxon>Lachnospiraceae</taxon>
        <taxon>Butyrivibrio</taxon>
    </lineage>
</organism>
<keyword evidence="5" id="KW-1185">Reference proteome</keyword>
<evidence type="ECO:0000313" key="4">
    <source>
        <dbReference type="EMBL" id="ADL33186.1"/>
    </source>
</evidence>
<dbReference type="PANTHER" id="PTHR22916">
    <property type="entry name" value="GLYCOSYLTRANSFERASE"/>
    <property type="match status" value="1"/>
</dbReference>
<dbReference type="KEGG" id="bpb:bpr_I0438"/>
<dbReference type="InterPro" id="IPR001173">
    <property type="entry name" value="Glyco_trans_2-like"/>
</dbReference>
<dbReference type="eggNOG" id="COG1215">
    <property type="taxonomic scope" value="Bacteria"/>
</dbReference>
<dbReference type="EMBL" id="CP001810">
    <property type="protein sequence ID" value="ADL33186.1"/>
    <property type="molecule type" value="Genomic_DNA"/>
</dbReference>
<keyword evidence="2 4" id="KW-0808">Transferase</keyword>
<keyword evidence="1" id="KW-0328">Glycosyltransferase</keyword>
<gene>
    <name evidence="4" type="ordered locus">bpr_I0438</name>
</gene>
<evidence type="ECO:0000313" key="5">
    <source>
        <dbReference type="Proteomes" id="UP000001299"/>
    </source>
</evidence>
<sequence length="338" mass="40549">MFSIIIPCYNVEKYVRHCVQKLQEQEYTNFEVILVDDGSTDGTYEECLQLKREYDNITVACHLEDTSNKRVNLGVEATRNKGLDIANGEYVFFLDADDSIDNTTLKLAKKVFDNYENVDFILTGFCYSLSDIGKEYRVLADLNERLYECRELIENFHTRLPMNIVSCMGTKIYRRQFLEEYKIRFDRKYRFNEDGAFALDAFMNAQWIYYINKPLYYYYQRTGSTTYSYRENAFVTVSNRIDLEESLYKQNGISDSKKFFIIDQRTELIIGLLREEAIFKGWKSFCKLFREFYKIEQIRNECREVLNYERGIKRSIRLALFLYHCRLLLFIYYKTVRY</sequence>
<dbReference type="AlphaFoldDB" id="E0RZY5"/>
<dbReference type="Proteomes" id="UP000001299">
    <property type="component" value="Chromosome 1"/>
</dbReference>
<dbReference type="CDD" id="cd00761">
    <property type="entry name" value="Glyco_tranf_GTA_type"/>
    <property type="match status" value="1"/>
</dbReference>
<accession>E0RZY5</accession>
<dbReference type="HOGENOM" id="CLU_025996_25_0_9"/>
<evidence type="ECO:0000259" key="3">
    <source>
        <dbReference type="Pfam" id="PF00535"/>
    </source>
</evidence>
<dbReference type="GO" id="GO:0016757">
    <property type="term" value="F:glycosyltransferase activity"/>
    <property type="evidence" value="ECO:0007669"/>
    <property type="project" value="UniProtKB-KW"/>
</dbReference>
<proteinExistence type="predicted"/>
<reference evidence="4 5" key="1">
    <citation type="journal article" date="2010" name="PLoS ONE">
        <title>The glycobiome of the rumen bacterium Butyrivibrio proteoclasticus B316(T) highlights adaptation to a polysaccharide-rich environment.</title>
        <authorList>
            <person name="Kelly W.J."/>
            <person name="Leahy S.C."/>
            <person name="Altermann E."/>
            <person name="Yeoman C.J."/>
            <person name="Dunne J.C."/>
            <person name="Kong Z."/>
            <person name="Pacheco D.M."/>
            <person name="Li D."/>
            <person name="Noel S.J."/>
            <person name="Moon C.D."/>
            <person name="Cookson A.L."/>
            <person name="Attwood G.T."/>
        </authorList>
    </citation>
    <scope>NUCLEOTIDE SEQUENCE [LARGE SCALE GENOMIC DNA]</scope>
    <source>
        <strain evidence="5">ATCC 51982 / DSM 14932 / B316</strain>
    </source>
</reference>
<evidence type="ECO:0000256" key="1">
    <source>
        <dbReference type="ARBA" id="ARBA00022676"/>
    </source>
</evidence>